<protein>
    <submittedName>
        <fullName evidence="3">DNA polymerase IV</fullName>
        <ecNumber evidence="3">2.7.7.7</ecNumber>
    </submittedName>
</protein>
<dbReference type="Proteomes" id="UP000076079">
    <property type="component" value="Chromosome"/>
</dbReference>
<evidence type="ECO:0000256" key="1">
    <source>
        <dbReference type="ARBA" id="ARBA00010945"/>
    </source>
</evidence>
<gene>
    <name evidence="3" type="primary">dinB_2</name>
    <name evidence="3" type="ORF">LuPra_03709</name>
</gene>
<dbReference type="InterPro" id="IPR043502">
    <property type="entry name" value="DNA/RNA_pol_sf"/>
</dbReference>
<keyword evidence="3" id="KW-0548">Nucleotidyltransferase</keyword>
<keyword evidence="4" id="KW-1185">Reference proteome</keyword>
<keyword evidence="3" id="KW-0808">Transferase</keyword>
<feature type="domain" description="UmuC" evidence="2">
    <location>
        <begin position="4"/>
        <end position="183"/>
    </location>
</feature>
<dbReference type="EMBL" id="CP015136">
    <property type="protein sequence ID" value="AMY10476.1"/>
    <property type="molecule type" value="Genomic_DNA"/>
</dbReference>
<reference evidence="3 4" key="1">
    <citation type="journal article" date="2016" name="Genome Announc.">
        <title>First Complete Genome Sequence of a Subdivision 6 Acidobacterium Strain.</title>
        <authorList>
            <person name="Huang S."/>
            <person name="Vieira S."/>
            <person name="Bunk B."/>
            <person name="Riedel T."/>
            <person name="Sproer C."/>
            <person name="Overmann J."/>
        </authorList>
    </citation>
    <scope>NUCLEOTIDE SEQUENCE [LARGE SCALE GENOMIC DNA]</scope>
    <source>
        <strain evidence="4">DSM 100886 HEG_-6_39</strain>
    </source>
</reference>
<dbReference type="AlphaFoldDB" id="A0A143PQ30"/>
<dbReference type="PANTHER" id="PTHR11076">
    <property type="entry name" value="DNA REPAIR POLYMERASE UMUC / TRANSFERASE FAMILY MEMBER"/>
    <property type="match status" value="1"/>
</dbReference>
<dbReference type="GO" id="GO:0003684">
    <property type="term" value="F:damaged DNA binding"/>
    <property type="evidence" value="ECO:0007669"/>
    <property type="project" value="InterPro"/>
</dbReference>
<reference evidence="4" key="2">
    <citation type="submission" date="2016-04" db="EMBL/GenBank/DDBJ databases">
        <title>First Complete Genome Sequence of a Subdivision 6 Acidobacterium.</title>
        <authorList>
            <person name="Huang S."/>
            <person name="Vieira S."/>
            <person name="Bunk B."/>
            <person name="Riedel T."/>
            <person name="Sproeer C."/>
            <person name="Overmann J."/>
        </authorList>
    </citation>
    <scope>NUCLEOTIDE SEQUENCE [LARGE SCALE GENOMIC DNA]</scope>
    <source>
        <strain evidence="4">DSM 100886 HEG_-6_39</strain>
    </source>
</reference>
<proteinExistence type="inferred from homology"/>
<dbReference type="InterPro" id="IPR043128">
    <property type="entry name" value="Rev_trsase/Diguanyl_cyclase"/>
</dbReference>
<dbReference type="PROSITE" id="PS50173">
    <property type="entry name" value="UMUC"/>
    <property type="match status" value="1"/>
</dbReference>
<dbReference type="GO" id="GO:0003887">
    <property type="term" value="F:DNA-directed DNA polymerase activity"/>
    <property type="evidence" value="ECO:0007669"/>
    <property type="project" value="UniProtKB-KW"/>
</dbReference>
<evidence type="ECO:0000313" key="3">
    <source>
        <dbReference type="EMBL" id="AMY10476.1"/>
    </source>
</evidence>
<dbReference type="Gene3D" id="3.30.70.270">
    <property type="match status" value="1"/>
</dbReference>
<dbReference type="RefSeq" id="WP_110172114.1">
    <property type="nucleotide sequence ID" value="NZ_CP015136.1"/>
</dbReference>
<dbReference type="Pfam" id="PF11799">
    <property type="entry name" value="IMS_C"/>
    <property type="match status" value="1"/>
</dbReference>
<dbReference type="InterPro" id="IPR001126">
    <property type="entry name" value="UmuC"/>
</dbReference>
<dbReference type="GO" id="GO:0042276">
    <property type="term" value="P:error-prone translesion synthesis"/>
    <property type="evidence" value="ECO:0007669"/>
    <property type="project" value="TreeGrafter"/>
</dbReference>
<dbReference type="STRING" id="1855912.LuPra_03709"/>
<dbReference type="SUPFAM" id="SSF56672">
    <property type="entry name" value="DNA/RNA polymerases"/>
    <property type="match status" value="1"/>
</dbReference>
<organism evidence="3 4">
    <name type="scientific">Luteitalea pratensis</name>
    <dbReference type="NCBI Taxonomy" id="1855912"/>
    <lineage>
        <taxon>Bacteria</taxon>
        <taxon>Pseudomonadati</taxon>
        <taxon>Acidobacteriota</taxon>
        <taxon>Vicinamibacteria</taxon>
        <taxon>Vicinamibacterales</taxon>
        <taxon>Vicinamibacteraceae</taxon>
        <taxon>Luteitalea</taxon>
    </lineage>
</organism>
<dbReference type="GO" id="GO:0005829">
    <property type="term" value="C:cytosol"/>
    <property type="evidence" value="ECO:0007669"/>
    <property type="project" value="TreeGrafter"/>
</dbReference>
<sequence>MATLLTLVLPDFVVDVERRWEGLAPTHPLIVGGAADGPGQVVAACRVARAAGVRPGISLREGALLVPHARFVPGILDRYAEAASQLDELVRRWCAEVDWVAIDRAVVAASAVKSGSLAAAADAMQRAIRDELGLGSAAGLADTEVAASVAAALVAPSGLLQVLPGYDERFLAPLDLCWLPPLSAAARERLAERGVTTIGALAAMAGHEAEAAIGAGWATAWRSARAEAPRALAGTALPRTLTRVLPLTHQVSSEDVQLAAEHLADQLSQGLAQIGAFAHALTVRVMGVDQRFRGRGFTLRESTRQRADLAPVARTLAARLWKFGDPPVRVSVVASGLTADGPQLSLFGVPSHDQSSSRRLEGLRTARNFRALARGSLARRPRAS</sequence>
<dbReference type="Pfam" id="PF00817">
    <property type="entry name" value="IMS"/>
    <property type="match status" value="1"/>
</dbReference>
<dbReference type="Gene3D" id="3.40.1170.60">
    <property type="match status" value="1"/>
</dbReference>
<dbReference type="GO" id="GO:0006281">
    <property type="term" value="P:DNA repair"/>
    <property type="evidence" value="ECO:0007669"/>
    <property type="project" value="InterPro"/>
</dbReference>
<dbReference type="GO" id="GO:0009432">
    <property type="term" value="P:SOS response"/>
    <property type="evidence" value="ECO:0007669"/>
    <property type="project" value="TreeGrafter"/>
</dbReference>
<evidence type="ECO:0000313" key="4">
    <source>
        <dbReference type="Proteomes" id="UP000076079"/>
    </source>
</evidence>
<evidence type="ECO:0000259" key="2">
    <source>
        <dbReference type="PROSITE" id="PS50173"/>
    </source>
</evidence>
<dbReference type="PANTHER" id="PTHR11076:SF33">
    <property type="entry name" value="DNA POLYMERASE KAPPA"/>
    <property type="match status" value="1"/>
</dbReference>
<comment type="similarity">
    <text evidence="1">Belongs to the DNA polymerase type-Y family.</text>
</comment>
<name>A0A143PQ30_LUTPR</name>
<dbReference type="EC" id="2.7.7.7" evidence="3"/>
<dbReference type="InterPro" id="IPR017961">
    <property type="entry name" value="DNA_pol_Y-fam_little_finger"/>
</dbReference>
<dbReference type="InterPro" id="IPR050116">
    <property type="entry name" value="DNA_polymerase-Y"/>
</dbReference>
<dbReference type="KEGG" id="abac:LuPra_03709"/>
<accession>A0A143PQ30</accession>